<sequence>MEEMTFGTILAVFEEMFGAGLFWAMVVVAAVITVGYIYVLIRDREMSMRKFLLAQLSMPIGGIAAVWFVLWITRSGMQHMGGPIDALLLLGIFGAGAVGFAILVYVAQSLVRGKQVDN</sequence>
<evidence type="ECO:0000313" key="2">
    <source>
        <dbReference type="EMBL" id="MCL1629327.1"/>
    </source>
</evidence>
<keyword evidence="1" id="KW-1133">Transmembrane helix</keyword>
<accession>A0ABT0M380</accession>
<dbReference type="InterPro" id="IPR035308">
    <property type="entry name" value="DUF5368"/>
</dbReference>
<dbReference type="EMBL" id="JALZWP010000010">
    <property type="protein sequence ID" value="MCL1629327.1"/>
    <property type="molecule type" value="Genomic_DNA"/>
</dbReference>
<gene>
    <name evidence="2" type="ORF">M3N55_11335</name>
</gene>
<feature type="transmembrane region" description="Helical" evidence="1">
    <location>
        <begin position="84"/>
        <end position="106"/>
    </location>
</feature>
<proteinExistence type="predicted"/>
<protein>
    <submittedName>
        <fullName evidence="2">DUF5368 domain-containing protein</fullName>
    </submittedName>
</protein>
<organism evidence="2 3">
    <name type="scientific">Roseinatronobacter domitianus</name>
    <dbReference type="NCBI Taxonomy" id="2940293"/>
    <lineage>
        <taxon>Bacteria</taxon>
        <taxon>Pseudomonadati</taxon>
        <taxon>Pseudomonadota</taxon>
        <taxon>Alphaproteobacteria</taxon>
        <taxon>Rhodobacterales</taxon>
        <taxon>Paracoccaceae</taxon>
        <taxon>Roseinatronobacter</taxon>
    </lineage>
</organism>
<name>A0ABT0M380_9RHOB</name>
<evidence type="ECO:0000313" key="3">
    <source>
        <dbReference type="Proteomes" id="UP001202550"/>
    </source>
</evidence>
<comment type="caution">
    <text evidence="2">The sequence shown here is derived from an EMBL/GenBank/DDBJ whole genome shotgun (WGS) entry which is preliminary data.</text>
</comment>
<dbReference type="Proteomes" id="UP001202550">
    <property type="component" value="Unassembled WGS sequence"/>
</dbReference>
<keyword evidence="3" id="KW-1185">Reference proteome</keyword>
<feature type="transmembrane region" description="Helical" evidence="1">
    <location>
        <begin position="20"/>
        <end position="39"/>
    </location>
</feature>
<feature type="transmembrane region" description="Helical" evidence="1">
    <location>
        <begin position="51"/>
        <end position="72"/>
    </location>
</feature>
<keyword evidence="1" id="KW-0812">Transmembrane</keyword>
<dbReference type="Pfam" id="PF17336">
    <property type="entry name" value="DUF5368"/>
    <property type="match status" value="1"/>
</dbReference>
<reference evidence="2 3" key="1">
    <citation type="submission" date="2022-05" db="EMBL/GenBank/DDBJ databases">
        <title>Seasonal and diel survey of microbial diversity of the Tyrrhenian coast.</title>
        <authorList>
            <person name="Gattoni G."/>
            <person name="Corral P."/>
        </authorList>
    </citation>
    <scope>NUCLEOTIDE SEQUENCE [LARGE SCALE GENOMIC DNA]</scope>
    <source>
        <strain evidence="2 3">V10</strain>
    </source>
</reference>
<dbReference type="RefSeq" id="WP_249058993.1">
    <property type="nucleotide sequence ID" value="NZ_JALZWP010000010.1"/>
</dbReference>
<evidence type="ECO:0000256" key="1">
    <source>
        <dbReference type="SAM" id="Phobius"/>
    </source>
</evidence>
<keyword evidence="1" id="KW-0472">Membrane</keyword>